<reference evidence="1 2" key="1">
    <citation type="journal article" date="2022" name="Plant J.">
        <title>Chromosome-level genome of Camellia lanceoleosa provides a valuable resource for understanding genome evolution and self-incompatibility.</title>
        <authorList>
            <person name="Gong W."/>
            <person name="Xiao S."/>
            <person name="Wang L."/>
            <person name="Liao Z."/>
            <person name="Chang Y."/>
            <person name="Mo W."/>
            <person name="Hu G."/>
            <person name="Li W."/>
            <person name="Zhao G."/>
            <person name="Zhu H."/>
            <person name="Hu X."/>
            <person name="Ji K."/>
            <person name="Xiang X."/>
            <person name="Song Q."/>
            <person name="Yuan D."/>
            <person name="Jin S."/>
            <person name="Zhang L."/>
        </authorList>
    </citation>
    <scope>NUCLEOTIDE SEQUENCE [LARGE SCALE GENOMIC DNA]</scope>
    <source>
        <strain evidence="1">SQ_2022a</strain>
    </source>
</reference>
<name>A0ACC0IQG5_9ERIC</name>
<sequence length="162" mass="18412">MENEFYKLAQSTMRWTIHPEEENLKELAKREGLWNLFIPFESAARAKKLLDGINEFPVAPVELENLLQTHPHIVDAAVVPYPDEEAGQVPMAFVVRQPESTIDESQIKDFIARQVAPYKKIRRVLFIDSIPKNAPGKVCERGTESTNNWRMSADVVVVVAPN</sequence>
<organism evidence="1 2">
    <name type="scientific">Camellia lanceoleosa</name>
    <dbReference type="NCBI Taxonomy" id="1840588"/>
    <lineage>
        <taxon>Eukaryota</taxon>
        <taxon>Viridiplantae</taxon>
        <taxon>Streptophyta</taxon>
        <taxon>Embryophyta</taxon>
        <taxon>Tracheophyta</taxon>
        <taxon>Spermatophyta</taxon>
        <taxon>Magnoliopsida</taxon>
        <taxon>eudicotyledons</taxon>
        <taxon>Gunneridae</taxon>
        <taxon>Pentapetalae</taxon>
        <taxon>asterids</taxon>
        <taxon>Ericales</taxon>
        <taxon>Theaceae</taxon>
        <taxon>Camellia</taxon>
    </lineage>
</organism>
<protein>
    <submittedName>
        <fullName evidence="1">4-coumarate--CoA ligase-like 5</fullName>
    </submittedName>
</protein>
<dbReference type="Proteomes" id="UP001060215">
    <property type="component" value="Chromosome 3"/>
</dbReference>
<comment type="caution">
    <text evidence="1">The sequence shown here is derived from an EMBL/GenBank/DDBJ whole genome shotgun (WGS) entry which is preliminary data.</text>
</comment>
<accession>A0ACC0IQG5</accession>
<dbReference type="EMBL" id="CM045760">
    <property type="protein sequence ID" value="KAI8027661.1"/>
    <property type="molecule type" value="Genomic_DNA"/>
</dbReference>
<evidence type="ECO:0000313" key="2">
    <source>
        <dbReference type="Proteomes" id="UP001060215"/>
    </source>
</evidence>
<gene>
    <name evidence="1" type="ORF">LOK49_LG02G01590</name>
</gene>
<keyword evidence="2" id="KW-1185">Reference proteome</keyword>
<proteinExistence type="predicted"/>
<evidence type="ECO:0000313" key="1">
    <source>
        <dbReference type="EMBL" id="KAI8027661.1"/>
    </source>
</evidence>